<comment type="similarity">
    <text evidence="7">Belongs to the binding-protein-dependent transport system permease family.</text>
</comment>
<evidence type="ECO:0000256" key="2">
    <source>
        <dbReference type="ARBA" id="ARBA00022448"/>
    </source>
</evidence>
<dbReference type="InterPro" id="IPR051393">
    <property type="entry name" value="ABC_transporter_permease"/>
</dbReference>
<dbReference type="SUPFAM" id="SSF161098">
    <property type="entry name" value="MetI-like"/>
    <property type="match status" value="1"/>
</dbReference>
<dbReference type="CDD" id="cd06261">
    <property type="entry name" value="TM_PBP2"/>
    <property type="match status" value="1"/>
</dbReference>
<dbReference type="PROSITE" id="PS50928">
    <property type="entry name" value="ABC_TM1"/>
    <property type="match status" value="1"/>
</dbReference>
<keyword evidence="5 7" id="KW-1133">Transmembrane helix</keyword>
<dbReference type="InterPro" id="IPR000515">
    <property type="entry name" value="MetI-like"/>
</dbReference>
<dbReference type="GO" id="GO:0055085">
    <property type="term" value="P:transmembrane transport"/>
    <property type="evidence" value="ECO:0007669"/>
    <property type="project" value="InterPro"/>
</dbReference>
<feature type="transmembrane region" description="Helical" evidence="7">
    <location>
        <begin position="113"/>
        <end position="134"/>
    </location>
</feature>
<evidence type="ECO:0000256" key="4">
    <source>
        <dbReference type="ARBA" id="ARBA00022692"/>
    </source>
</evidence>
<dbReference type="AlphaFoldDB" id="A0A068VU93"/>
<feature type="domain" description="ABC transmembrane type-1" evidence="9">
    <location>
        <begin position="109"/>
        <end position="320"/>
    </location>
</feature>
<name>A0A068VU93_PROFF</name>
<evidence type="ECO:0000256" key="3">
    <source>
        <dbReference type="ARBA" id="ARBA00022475"/>
    </source>
</evidence>
<feature type="transmembrane region" description="Helical" evidence="7">
    <location>
        <begin position="240"/>
        <end position="262"/>
    </location>
</feature>
<dbReference type="Gene3D" id="1.10.3720.10">
    <property type="entry name" value="MetI-like"/>
    <property type="match status" value="1"/>
</dbReference>
<organism evidence="10">
    <name type="scientific">Propionibacterium freudenreichii subsp. freudenreichii</name>
    <dbReference type="NCBI Taxonomy" id="66712"/>
    <lineage>
        <taxon>Bacteria</taxon>
        <taxon>Bacillati</taxon>
        <taxon>Actinomycetota</taxon>
        <taxon>Actinomycetes</taxon>
        <taxon>Propionibacteriales</taxon>
        <taxon>Propionibacteriaceae</taxon>
        <taxon>Propionibacterium</taxon>
    </lineage>
</organism>
<feature type="transmembrane region" description="Helical" evidence="7">
    <location>
        <begin position="49"/>
        <end position="71"/>
    </location>
</feature>
<reference evidence="10" key="1">
    <citation type="submission" date="2014-08" db="EMBL/GenBank/DDBJ databases">
        <authorList>
            <person name="Falentin Helene"/>
        </authorList>
    </citation>
    <scope>NUCLEOTIDE SEQUENCE</scope>
</reference>
<dbReference type="PANTHER" id="PTHR30193:SF37">
    <property type="entry name" value="INNER MEMBRANE ABC TRANSPORTER PERMEASE PROTEIN YCJO"/>
    <property type="match status" value="1"/>
</dbReference>
<evidence type="ECO:0000256" key="7">
    <source>
        <dbReference type="RuleBase" id="RU363032"/>
    </source>
</evidence>
<sequence>MTAIESHYVAPAPPQVSTPEPLPDQPAGRRLRRHPHRGRASRNGLREKLLFVALIAPNVVLIAVFVYRPIIMNLYYSLLDWTLGSSTAKFVGLGNYVEFFTSRDAPSVLGTTAVFTIATVGGSMAIGLMLATVLNRRLIGRNVARATVFAPYVLSGVGVGLVWSFIFGPTIGVLAGVLRKLNVASPQWFLDPKLSLVMVVLVYVWKNLGYCAVIYLAALQAVPRDVLEAAALDGASRTRTFWSVIWPLLGPTNFFLLLTTLLGSLQAFDIIRIMTPMGQGTTTLMYSSYLQAFGSYNRAGYSAAISTVLLVILMILTLVQMRLLERRVHYA</sequence>
<feature type="compositionally biased region" description="Basic residues" evidence="8">
    <location>
        <begin position="29"/>
        <end position="40"/>
    </location>
</feature>
<keyword evidence="6 7" id="KW-0472">Membrane</keyword>
<feature type="region of interest" description="Disordered" evidence="8">
    <location>
        <begin position="11"/>
        <end position="40"/>
    </location>
</feature>
<protein>
    <submittedName>
        <fullName evidence="10">Binding-protein-dependent transport systems inner membrane component</fullName>
    </submittedName>
</protein>
<evidence type="ECO:0000256" key="8">
    <source>
        <dbReference type="SAM" id="MobiDB-lite"/>
    </source>
</evidence>
<keyword evidence="3" id="KW-1003">Cell membrane</keyword>
<dbReference type="GO" id="GO:0005886">
    <property type="term" value="C:plasma membrane"/>
    <property type="evidence" value="ECO:0007669"/>
    <property type="project" value="UniProtKB-SubCell"/>
</dbReference>
<dbReference type="PANTHER" id="PTHR30193">
    <property type="entry name" value="ABC TRANSPORTER PERMEASE PROTEIN"/>
    <property type="match status" value="1"/>
</dbReference>
<feature type="compositionally biased region" description="Pro residues" evidence="8">
    <location>
        <begin position="11"/>
        <end position="24"/>
    </location>
</feature>
<evidence type="ECO:0000256" key="1">
    <source>
        <dbReference type="ARBA" id="ARBA00004651"/>
    </source>
</evidence>
<evidence type="ECO:0000313" key="10">
    <source>
        <dbReference type="EMBL" id="CEP26165.1"/>
    </source>
</evidence>
<dbReference type="Pfam" id="PF00528">
    <property type="entry name" value="BPD_transp_1"/>
    <property type="match status" value="1"/>
</dbReference>
<dbReference type="RefSeq" id="WP_013162171.1">
    <property type="nucleotide sequence ID" value="NZ_HG975502.1"/>
</dbReference>
<dbReference type="GeneID" id="61223168"/>
<gene>
    <name evidence="10" type="ORF">PFCIRM138_05130</name>
</gene>
<proteinExistence type="inferred from homology"/>
<evidence type="ECO:0000259" key="9">
    <source>
        <dbReference type="PROSITE" id="PS50928"/>
    </source>
</evidence>
<feature type="transmembrane region" description="Helical" evidence="7">
    <location>
        <begin position="146"/>
        <end position="174"/>
    </location>
</feature>
<feature type="transmembrane region" description="Helical" evidence="7">
    <location>
        <begin position="299"/>
        <end position="319"/>
    </location>
</feature>
<evidence type="ECO:0000256" key="5">
    <source>
        <dbReference type="ARBA" id="ARBA00022989"/>
    </source>
</evidence>
<keyword evidence="4 7" id="KW-0812">Transmembrane</keyword>
<keyword evidence="2 7" id="KW-0813">Transport</keyword>
<comment type="subcellular location">
    <subcellularLocation>
        <location evidence="1 7">Cell membrane</location>
        <topology evidence="1 7">Multi-pass membrane protein</topology>
    </subcellularLocation>
</comment>
<dbReference type="InterPro" id="IPR035906">
    <property type="entry name" value="MetI-like_sf"/>
</dbReference>
<accession>A0A068VU93</accession>
<dbReference type="EMBL" id="LM676394">
    <property type="protein sequence ID" value="CEP26165.1"/>
    <property type="molecule type" value="Genomic_DNA"/>
</dbReference>
<evidence type="ECO:0000256" key="6">
    <source>
        <dbReference type="ARBA" id="ARBA00023136"/>
    </source>
</evidence>
<feature type="transmembrane region" description="Helical" evidence="7">
    <location>
        <begin position="194"/>
        <end position="219"/>
    </location>
</feature>